<dbReference type="Proteomes" id="UP000663868">
    <property type="component" value="Unassembled WGS sequence"/>
</dbReference>
<dbReference type="InterPro" id="IPR012340">
    <property type="entry name" value="NA-bd_OB-fold"/>
</dbReference>
<organism evidence="1 2">
    <name type="scientific">Adineta steineri</name>
    <dbReference type="NCBI Taxonomy" id="433720"/>
    <lineage>
        <taxon>Eukaryota</taxon>
        <taxon>Metazoa</taxon>
        <taxon>Spiralia</taxon>
        <taxon>Gnathifera</taxon>
        <taxon>Rotifera</taxon>
        <taxon>Eurotatoria</taxon>
        <taxon>Bdelloidea</taxon>
        <taxon>Adinetida</taxon>
        <taxon>Adinetidae</taxon>
        <taxon>Adineta</taxon>
    </lineage>
</organism>
<gene>
    <name evidence="1" type="ORF">KXQ929_LOCUS24338</name>
</gene>
<dbReference type="AlphaFoldDB" id="A0A819J6Q1"/>
<comment type="caution">
    <text evidence="1">The sequence shown here is derived from an EMBL/GenBank/DDBJ whole genome shotgun (WGS) entry which is preliminary data.</text>
</comment>
<proteinExistence type="predicted"/>
<evidence type="ECO:0000313" key="1">
    <source>
        <dbReference type="EMBL" id="CAF3928774.1"/>
    </source>
</evidence>
<dbReference type="EMBL" id="CAJOBB010002012">
    <property type="protein sequence ID" value="CAF3928774.1"/>
    <property type="molecule type" value="Genomic_DNA"/>
</dbReference>
<evidence type="ECO:0000313" key="2">
    <source>
        <dbReference type="Proteomes" id="UP000663868"/>
    </source>
</evidence>
<name>A0A819J6Q1_9BILA</name>
<protein>
    <submittedName>
        <fullName evidence="1">Uncharacterized protein</fullName>
    </submittedName>
</protein>
<accession>A0A819J6Q1</accession>
<dbReference type="Gene3D" id="2.40.50.140">
    <property type="entry name" value="Nucleic acid-binding proteins"/>
    <property type="match status" value="1"/>
</dbReference>
<dbReference type="SUPFAM" id="SSF50249">
    <property type="entry name" value="Nucleic acid-binding proteins"/>
    <property type="match status" value="1"/>
</dbReference>
<reference evidence="1" key="1">
    <citation type="submission" date="2021-02" db="EMBL/GenBank/DDBJ databases">
        <authorList>
            <person name="Nowell W R."/>
        </authorList>
    </citation>
    <scope>NUCLEOTIDE SEQUENCE</scope>
</reference>
<sequence length="374" mass="41900">MKRSFIMTKEENTNTSLSVVDGYVVNIGAITKNNNNDNHHYSFIVSLIDQTTVRITKFLGKIASCALHRRLRESMLSGHGASIINLRMQNEQYFCTASTKVIDKDLEFRPLCVRIQTIESLRNNAMNGLCSIEVKICEVGPETPFFFEESGFKKIQKLKKTLVVGDKTGALELSIWEPNLNQLKCDECYQIKLVKSRLINSQIALSAVSDTSYIKIEDLGTVETIVNSSITMINTCKGRIIQISTIKEEYGCQACGNNNITKQLDCFICNICQSRILNTKLPMDDILKITIVNDNREEYSLTVSKAILMSLLNGLGGSDNIITEVANDENCFNSLINLMIEFKFDEDNGIISELKSITANDLQVAEINDDDISK</sequence>